<name>D5RFU0_FUSN2</name>
<evidence type="ECO:0000313" key="3">
    <source>
        <dbReference type="Proteomes" id="UP000003643"/>
    </source>
</evidence>
<feature type="transmembrane region" description="Helical" evidence="1">
    <location>
        <begin position="171"/>
        <end position="190"/>
    </location>
</feature>
<proteinExistence type="predicted"/>
<feature type="transmembrane region" description="Helical" evidence="1">
    <location>
        <begin position="226"/>
        <end position="253"/>
    </location>
</feature>
<dbReference type="AlphaFoldDB" id="D5RFU0"/>
<organism evidence="2 3">
    <name type="scientific">Fusobacterium nucleatum subsp. nucleatum (strain ATCC 23726 / VPI 4351)</name>
    <dbReference type="NCBI Taxonomy" id="525283"/>
    <lineage>
        <taxon>Bacteria</taxon>
        <taxon>Fusobacteriati</taxon>
        <taxon>Fusobacteriota</taxon>
        <taxon>Fusobacteriia</taxon>
        <taxon>Fusobacteriales</taxon>
        <taxon>Fusobacteriaceae</taxon>
        <taxon>Fusobacterium</taxon>
    </lineage>
</organism>
<feature type="transmembrane region" description="Helical" evidence="1">
    <location>
        <begin position="88"/>
        <end position="107"/>
    </location>
</feature>
<reference evidence="2 3" key="1">
    <citation type="submission" date="2010-04" db="EMBL/GenBank/DDBJ databases">
        <authorList>
            <person name="Qin X."/>
            <person name="Bachman B."/>
            <person name="Battles P."/>
            <person name="Bell A."/>
            <person name="Bess C."/>
            <person name="Bickham C."/>
            <person name="Chaboub L."/>
            <person name="Chen D."/>
            <person name="Coyle M."/>
            <person name="Deiros D.R."/>
            <person name="Dinh H."/>
            <person name="Forbes L."/>
            <person name="Fowler G."/>
            <person name="Francisco L."/>
            <person name="Fu Q."/>
            <person name="Gubbala S."/>
            <person name="Hale W."/>
            <person name="Han Y."/>
            <person name="Hemphill L."/>
            <person name="Highlander S.K."/>
            <person name="Hirani K."/>
            <person name="Hogues M."/>
            <person name="Jackson L."/>
            <person name="Jakkamsetti A."/>
            <person name="Javaid M."/>
            <person name="Jiang H."/>
            <person name="Korchina V."/>
            <person name="Kovar C."/>
            <person name="Lara F."/>
            <person name="Lee S."/>
            <person name="Mata R."/>
            <person name="Mathew T."/>
            <person name="Moen C."/>
            <person name="Morales K."/>
            <person name="Munidasa M."/>
            <person name="Nazareth L."/>
            <person name="Ngo R."/>
            <person name="Nguyen L."/>
            <person name="Okwuonu G."/>
            <person name="Ongeri F."/>
            <person name="Patil S."/>
            <person name="Petrosino J."/>
            <person name="Pham C."/>
            <person name="Pham P."/>
            <person name="Pu L.-L."/>
            <person name="Puazo M."/>
            <person name="Raj R."/>
            <person name="Reid J."/>
            <person name="Rouhana J."/>
            <person name="Saada N."/>
            <person name="Shang Y."/>
            <person name="Simmons D."/>
            <person name="Thornton R."/>
            <person name="Warren J."/>
            <person name="Weissenberger G."/>
            <person name="Zhang J."/>
            <person name="Zhang L."/>
            <person name="Zhou C."/>
            <person name="Zhu D."/>
            <person name="Muzny D."/>
            <person name="Worley K."/>
            <person name="Gibbs R."/>
        </authorList>
    </citation>
    <scope>NUCLEOTIDE SEQUENCE [LARGE SCALE GENOMIC DNA]</scope>
    <source>
        <strain evidence="3">ATCC 23726 / VPI 4351</strain>
    </source>
</reference>
<protein>
    <submittedName>
        <fullName evidence="2">Uncharacterized protein</fullName>
    </submittedName>
</protein>
<evidence type="ECO:0000313" key="2">
    <source>
        <dbReference type="EMBL" id="EFG94320.1"/>
    </source>
</evidence>
<keyword evidence="1" id="KW-0472">Membrane</keyword>
<accession>D5RFU0</accession>
<feature type="transmembrane region" description="Helical" evidence="1">
    <location>
        <begin position="146"/>
        <end position="165"/>
    </location>
</feature>
<sequence length="420" mass="50782">MKLKVLKKNFIAKENIMNITGKILILIITTMIIKNYNLIEDLKNGVFNILSNYNEIKLLKNFSIIHYRNDKKSLFNKKLEIFREAQKILGISLIILYILIINIFMIFPNIIYTNYINTFYNSSIFFIILYISISFYKLFFKYTVSVYFITLLTFFGISLIIFSVIQNIILTFSLMMTSILLFYIITYLLFSIDFFKKINICLKISVIFMIVINILLYYLISLLKNYYWIFFIISICIMILLSLAPFMIYIIMYNKNNRENLYENFLKKFFGKEITQFFILLIICIGIMTFSLSKTYLYFKNFIPFFTLEEYIKENNSNIFKSIINYLTIKRKLNDILFLVSIVSGTYFLIGEILVYFKIKKYKEKAQEIYEDIIMNERYYYEQMKKCVYYGEEEYRNLFFNNDKIREIIKQNEKYYKDNN</sequence>
<evidence type="ECO:0000256" key="1">
    <source>
        <dbReference type="SAM" id="Phobius"/>
    </source>
</evidence>
<gene>
    <name evidence="2" type="ORF">HMPREF0397_2075</name>
</gene>
<feature type="transmembrane region" description="Helical" evidence="1">
    <location>
        <begin position="274"/>
        <end position="292"/>
    </location>
</feature>
<comment type="caution">
    <text evidence="2">The sequence shown here is derived from an EMBL/GenBank/DDBJ whole genome shotgun (WGS) entry which is preliminary data.</text>
</comment>
<feature type="transmembrane region" description="Helical" evidence="1">
    <location>
        <begin position="336"/>
        <end position="357"/>
    </location>
</feature>
<dbReference type="Proteomes" id="UP000003643">
    <property type="component" value="Unassembled WGS sequence"/>
</dbReference>
<feature type="transmembrane region" description="Helical" evidence="1">
    <location>
        <begin position="202"/>
        <end position="220"/>
    </location>
</feature>
<dbReference type="EMBL" id="ADVK01000056">
    <property type="protein sequence ID" value="EFG94320.1"/>
    <property type="molecule type" value="Genomic_DNA"/>
</dbReference>
<keyword evidence="1" id="KW-1133">Transmembrane helix</keyword>
<keyword evidence="1" id="KW-0812">Transmembrane</keyword>
<feature type="transmembrane region" description="Helical" evidence="1">
    <location>
        <begin position="119"/>
        <end position="139"/>
    </location>
</feature>